<evidence type="ECO:0000256" key="1">
    <source>
        <dbReference type="ARBA" id="ARBA00001946"/>
    </source>
</evidence>
<dbReference type="PIRSF" id="PIRSF000854">
    <property type="entry name" value="PEP_synthase"/>
    <property type="match status" value="1"/>
</dbReference>
<dbReference type="InterPro" id="IPR013815">
    <property type="entry name" value="ATP_grasp_subdomain_1"/>
</dbReference>
<evidence type="ECO:0000256" key="12">
    <source>
        <dbReference type="ARBA" id="ARBA00033470"/>
    </source>
</evidence>
<sequence>MDKSPNILWLTEIRNTDIPSVGGKGASLGEMTHVGLPVPQAFVVTAQAFRRFLQLTKLEEPLFSILEKLDVDDNDALNATSEKVRAMVGTAKMPDKIKKEILESYKKMGNQTVVAVRSSATAEDLPDASFAGQQDTYLNILGDKDLLEAVQNCWASLYTSRAIYYRSKNGFDDRSVNIAVVVQQLVYSEKAGVMFSSHPVSGAKTVMIEASWGLGEAIVSGTVSPDNYVYDRKGRKIIQKTIAEKSVEIIPDGKKGTKVSEVPKDKQNIQVLSDKDILRLAEYAVKSEEHYKSAQDMEWGMVGDTIYILQSRPITTIQKNPTKSSSSGASASGAIILQGYGASPGVASGKVIIVNDVKDTSRVQEGDIMVATMTNPDMVPAMKKVVGIITDEGGMTCHAAIVSRELGTPAVVGTKQATSLLKEGQIITIDGEKGIIYEGKMAVAEECGASPKGPAIVASPIITATSVKVNVSMPEAAARAAATGADGVGLLRIEHLIIGMNKTPSWYIKHDKQEQFITELMDGIRTVLDAFRGKSVWVRTLDSPTDEFLNMEGGEDEPHEHNPMLGFRGLRRDLRQKEQFKMQAECFRRLWEAGYHNLGIMFPLVQHPREFLAAKESFREWGVDVEHMDLGIMVEIPASAIIIDEFIKAGIDFCSFGTNDLVQYTLAVDRNNGLIGEMYEPEHPAVMRLIASCIEQCREAGVECSICGQAGSDPKFVKWLVNQGIASVSANIDAIQKIRETVAKTEKQILLNAALKKN</sequence>
<evidence type="ECO:0000256" key="8">
    <source>
        <dbReference type="ARBA" id="ARBA00022741"/>
    </source>
</evidence>
<evidence type="ECO:0000256" key="11">
    <source>
        <dbReference type="ARBA" id="ARBA00022842"/>
    </source>
</evidence>
<keyword evidence="8" id="KW-0547">Nucleotide-binding</keyword>
<feature type="domain" description="PEP-utilising enzyme mobile" evidence="14">
    <location>
        <begin position="364"/>
        <end position="434"/>
    </location>
</feature>
<proteinExistence type="inferred from homology"/>
<dbReference type="Gene3D" id="3.30.470.20">
    <property type="entry name" value="ATP-grasp fold, B domain"/>
    <property type="match status" value="1"/>
</dbReference>
<dbReference type="NCBIfam" id="NF005057">
    <property type="entry name" value="PRK06464.1"/>
    <property type="match status" value="1"/>
</dbReference>
<dbReference type="InterPro" id="IPR018274">
    <property type="entry name" value="PEP_util_AS"/>
</dbReference>
<dbReference type="GO" id="GO:0008986">
    <property type="term" value="F:pyruvate, water dikinase activity"/>
    <property type="evidence" value="ECO:0007669"/>
    <property type="project" value="UniProtKB-EC"/>
</dbReference>
<dbReference type="GO" id="GO:0046872">
    <property type="term" value="F:metal ion binding"/>
    <property type="evidence" value="ECO:0007669"/>
    <property type="project" value="UniProtKB-KW"/>
</dbReference>
<dbReference type="FunFam" id="3.30.1490.20:FF:000010">
    <property type="entry name" value="Phosphoenolpyruvate synthase"/>
    <property type="match status" value="1"/>
</dbReference>
<evidence type="ECO:0000256" key="5">
    <source>
        <dbReference type="ARBA" id="ARBA00011996"/>
    </source>
</evidence>
<dbReference type="InterPro" id="IPR002192">
    <property type="entry name" value="PPDK_AMP/ATP-bd"/>
</dbReference>
<dbReference type="SUPFAM" id="SSF51621">
    <property type="entry name" value="Phosphoenolpyruvate/pyruvate domain"/>
    <property type="match status" value="1"/>
</dbReference>
<comment type="similarity">
    <text evidence="4">Belongs to the PEP-utilizing enzyme family.</text>
</comment>
<dbReference type="GO" id="GO:0005524">
    <property type="term" value="F:ATP binding"/>
    <property type="evidence" value="ECO:0007669"/>
    <property type="project" value="UniProtKB-KW"/>
</dbReference>
<keyword evidence="6 17" id="KW-0808">Transferase</keyword>
<dbReference type="Gene3D" id="3.30.1490.20">
    <property type="entry name" value="ATP-grasp fold, A domain"/>
    <property type="match status" value="1"/>
</dbReference>
<dbReference type="InterPro" id="IPR000121">
    <property type="entry name" value="PEP_util_C"/>
</dbReference>
<dbReference type="InterPro" id="IPR036637">
    <property type="entry name" value="Phosphohistidine_dom_sf"/>
</dbReference>
<evidence type="ECO:0000256" key="10">
    <source>
        <dbReference type="ARBA" id="ARBA00022840"/>
    </source>
</evidence>
<comment type="cofactor">
    <cofactor evidence="1">
        <name>Mg(2+)</name>
        <dbReference type="ChEBI" id="CHEBI:18420"/>
    </cofactor>
</comment>
<evidence type="ECO:0000256" key="4">
    <source>
        <dbReference type="ARBA" id="ARBA00007837"/>
    </source>
</evidence>
<keyword evidence="10" id="KW-0067">ATP-binding</keyword>
<dbReference type="SUPFAM" id="SSF56059">
    <property type="entry name" value="Glutathione synthetase ATP-binding domain-like"/>
    <property type="match status" value="1"/>
</dbReference>
<dbReference type="InterPro" id="IPR006319">
    <property type="entry name" value="PEP_synth"/>
</dbReference>
<dbReference type="PROSITE" id="PS00370">
    <property type="entry name" value="PEP_ENZYMES_PHOS_SITE"/>
    <property type="match status" value="1"/>
</dbReference>
<organism evidence="17">
    <name type="scientific">bioreactor metagenome</name>
    <dbReference type="NCBI Taxonomy" id="1076179"/>
    <lineage>
        <taxon>unclassified sequences</taxon>
        <taxon>metagenomes</taxon>
        <taxon>ecological metagenomes</taxon>
    </lineage>
</organism>
<keyword evidence="17" id="KW-0670">Pyruvate</keyword>
<dbReference type="Pfam" id="PF00391">
    <property type="entry name" value="PEP-utilizers"/>
    <property type="match status" value="1"/>
</dbReference>
<dbReference type="EC" id="2.7.9.2" evidence="5"/>
<feature type="domain" description="Pyruvate phosphate dikinase AMP/ATP-binding" evidence="15">
    <location>
        <begin position="19"/>
        <end position="324"/>
    </location>
</feature>
<feature type="domain" description="PEP-utilising enzyme C-terminal" evidence="16">
    <location>
        <begin position="463"/>
        <end position="746"/>
    </location>
</feature>
<evidence type="ECO:0000259" key="16">
    <source>
        <dbReference type="Pfam" id="PF02896"/>
    </source>
</evidence>
<dbReference type="Pfam" id="PF02896">
    <property type="entry name" value="PEP-utilizers_C"/>
    <property type="match status" value="1"/>
</dbReference>
<protein>
    <recommendedName>
        <fullName evidence="5">pyruvate, water dikinase</fullName>
        <ecNumber evidence="5">2.7.9.2</ecNumber>
    </recommendedName>
    <alternativeName>
        <fullName evidence="12">Pyruvate, water dikinase</fullName>
    </alternativeName>
</protein>
<comment type="catalytic activity">
    <reaction evidence="13">
        <text>pyruvate + ATP + H2O = phosphoenolpyruvate + AMP + phosphate + 2 H(+)</text>
        <dbReference type="Rhea" id="RHEA:11364"/>
        <dbReference type="ChEBI" id="CHEBI:15361"/>
        <dbReference type="ChEBI" id="CHEBI:15377"/>
        <dbReference type="ChEBI" id="CHEBI:15378"/>
        <dbReference type="ChEBI" id="CHEBI:30616"/>
        <dbReference type="ChEBI" id="CHEBI:43474"/>
        <dbReference type="ChEBI" id="CHEBI:58702"/>
        <dbReference type="ChEBI" id="CHEBI:456215"/>
        <dbReference type="EC" id="2.7.9.2"/>
    </reaction>
</comment>
<evidence type="ECO:0000256" key="3">
    <source>
        <dbReference type="ARBA" id="ARBA00004742"/>
    </source>
</evidence>
<dbReference type="InterPro" id="IPR008279">
    <property type="entry name" value="PEP-util_enz_mobile_dom"/>
</dbReference>
<dbReference type="PRINTS" id="PR01736">
    <property type="entry name" value="PHPHTRNFRASE"/>
</dbReference>
<evidence type="ECO:0000256" key="13">
    <source>
        <dbReference type="ARBA" id="ARBA00047700"/>
    </source>
</evidence>
<comment type="pathway">
    <text evidence="3">Carbohydrate biosynthesis; gluconeogenesis.</text>
</comment>
<reference evidence="17" key="1">
    <citation type="submission" date="2019-08" db="EMBL/GenBank/DDBJ databases">
        <authorList>
            <person name="Kucharzyk K."/>
            <person name="Murdoch R.W."/>
            <person name="Higgins S."/>
            <person name="Loffler F."/>
        </authorList>
    </citation>
    <scope>NUCLEOTIDE SEQUENCE</scope>
</reference>
<dbReference type="PANTHER" id="PTHR43030:SF1">
    <property type="entry name" value="PHOSPHOENOLPYRUVATE SYNTHASE"/>
    <property type="match status" value="1"/>
</dbReference>
<dbReference type="Gene3D" id="3.20.20.60">
    <property type="entry name" value="Phosphoenolpyruvate-binding domains"/>
    <property type="match status" value="1"/>
</dbReference>
<evidence type="ECO:0000256" key="2">
    <source>
        <dbReference type="ARBA" id="ARBA00002988"/>
    </source>
</evidence>
<evidence type="ECO:0000256" key="6">
    <source>
        <dbReference type="ARBA" id="ARBA00022679"/>
    </source>
</evidence>
<dbReference type="PANTHER" id="PTHR43030">
    <property type="entry name" value="PHOSPHOENOLPYRUVATE SYNTHASE"/>
    <property type="match status" value="1"/>
</dbReference>
<evidence type="ECO:0000259" key="15">
    <source>
        <dbReference type="Pfam" id="PF01326"/>
    </source>
</evidence>
<dbReference type="Gene3D" id="3.50.30.10">
    <property type="entry name" value="Phosphohistidine domain"/>
    <property type="match status" value="1"/>
</dbReference>
<accession>A0A644U0W4</accession>
<keyword evidence="11" id="KW-0460">Magnesium</keyword>
<dbReference type="SUPFAM" id="SSF52009">
    <property type="entry name" value="Phosphohistidine domain"/>
    <property type="match status" value="1"/>
</dbReference>
<evidence type="ECO:0000313" key="17">
    <source>
        <dbReference type="EMBL" id="MPL71521.1"/>
    </source>
</evidence>
<evidence type="ECO:0000256" key="9">
    <source>
        <dbReference type="ARBA" id="ARBA00022777"/>
    </source>
</evidence>
<keyword evidence="7" id="KW-0479">Metal-binding</keyword>
<dbReference type="InterPro" id="IPR015813">
    <property type="entry name" value="Pyrv/PenolPyrv_kinase-like_dom"/>
</dbReference>
<dbReference type="NCBIfam" id="TIGR01418">
    <property type="entry name" value="PEP_synth"/>
    <property type="match status" value="1"/>
</dbReference>
<evidence type="ECO:0000259" key="14">
    <source>
        <dbReference type="Pfam" id="PF00391"/>
    </source>
</evidence>
<name>A0A644U0W4_9ZZZZ</name>
<dbReference type="EMBL" id="VSSQ01000060">
    <property type="protein sequence ID" value="MPL71521.1"/>
    <property type="molecule type" value="Genomic_DNA"/>
</dbReference>
<comment type="function">
    <text evidence="2">Catalyzes the phosphorylation of pyruvate to phosphoenolpyruvate.</text>
</comment>
<evidence type="ECO:0000256" key="7">
    <source>
        <dbReference type="ARBA" id="ARBA00022723"/>
    </source>
</evidence>
<gene>
    <name evidence="17" type="primary">ppsA_3</name>
    <name evidence="17" type="ORF">SDC9_17297</name>
</gene>
<dbReference type="InterPro" id="IPR040442">
    <property type="entry name" value="Pyrv_kinase-like_dom_sf"/>
</dbReference>
<dbReference type="Pfam" id="PF01326">
    <property type="entry name" value="PPDK_N"/>
    <property type="match status" value="1"/>
</dbReference>
<keyword evidence="9" id="KW-0418">Kinase</keyword>
<dbReference type="UniPathway" id="UPA00138"/>
<dbReference type="AlphaFoldDB" id="A0A644U0W4"/>
<comment type="caution">
    <text evidence="17">The sequence shown here is derived from an EMBL/GenBank/DDBJ whole genome shotgun (WGS) entry which is preliminary data.</text>
</comment>
<dbReference type="GO" id="GO:0006094">
    <property type="term" value="P:gluconeogenesis"/>
    <property type="evidence" value="ECO:0007669"/>
    <property type="project" value="UniProtKB-UniPathway"/>
</dbReference>